<evidence type="ECO:0000313" key="2">
    <source>
        <dbReference type="Proteomes" id="UP001177260"/>
    </source>
</evidence>
<comment type="caution">
    <text evidence="1">The sequence shown here is derived from an EMBL/GenBank/DDBJ whole genome shotgun (WGS) entry which is preliminary data.</text>
</comment>
<evidence type="ECO:0000313" key="1">
    <source>
        <dbReference type="EMBL" id="KAK1142945.1"/>
    </source>
</evidence>
<organism evidence="1 2">
    <name type="scientific">Aspergillus melleus</name>
    <dbReference type="NCBI Taxonomy" id="138277"/>
    <lineage>
        <taxon>Eukaryota</taxon>
        <taxon>Fungi</taxon>
        <taxon>Dikarya</taxon>
        <taxon>Ascomycota</taxon>
        <taxon>Pezizomycotina</taxon>
        <taxon>Eurotiomycetes</taxon>
        <taxon>Eurotiomycetidae</taxon>
        <taxon>Eurotiales</taxon>
        <taxon>Aspergillaceae</taxon>
        <taxon>Aspergillus</taxon>
        <taxon>Aspergillus subgen. Circumdati</taxon>
    </lineage>
</organism>
<proteinExistence type="predicted"/>
<protein>
    <submittedName>
        <fullName evidence="1">Uncharacterized protein</fullName>
    </submittedName>
</protein>
<dbReference type="Proteomes" id="UP001177260">
    <property type="component" value="Unassembled WGS sequence"/>
</dbReference>
<dbReference type="EMBL" id="JAOPJF010000045">
    <property type="protein sequence ID" value="KAK1142945.1"/>
    <property type="molecule type" value="Genomic_DNA"/>
</dbReference>
<gene>
    <name evidence="1" type="ORF">N8T08_007186</name>
</gene>
<accession>A0ACC3AYJ4</accession>
<sequence>MLAVLGCGKEDCSECSRDLAQLCPTGKHHGIGQDGFYAEYVAIDVRAAIPGPDVVPPEVAAVAIDAVTTAYYGIVRRAEVGNSETVFLFGLDGLYEKLQAAAELGVSAEDIVPVGTCIQDFVTHNDLQGGMNTVLGFVGSNQTFRDAQNIVRPGGKILCIGTGDRQNQLDMKIGIRKRLSIIFSYGGQCRDLVEVLDLIAKGIIRPQVETRGLRDLPGVLEDLGKDKIRNRVALVNL</sequence>
<reference evidence="1 2" key="1">
    <citation type="journal article" date="2023" name="ACS Omega">
        <title>Identification of the Neoaspergillic Acid Biosynthesis Gene Cluster by Establishing an In Vitro CRISPR-Ribonucleoprotein Genetic System in Aspergillus melleus.</title>
        <authorList>
            <person name="Yuan B."/>
            <person name="Grau M.F."/>
            <person name="Murata R.M."/>
            <person name="Torok T."/>
            <person name="Venkateswaran K."/>
            <person name="Stajich J.E."/>
            <person name="Wang C.C.C."/>
        </authorList>
    </citation>
    <scope>NUCLEOTIDE SEQUENCE [LARGE SCALE GENOMIC DNA]</scope>
    <source>
        <strain evidence="1 2">IMV 1140</strain>
    </source>
</reference>
<name>A0ACC3AYJ4_9EURO</name>
<keyword evidence="2" id="KW-1185">Reference proteome</keyword>